<evidence type="ECO:0000313" key="3">
    <source>
        <dbReference type="Proteomes" id="UP000008311"/>
    </source>
</evidence>
<dbReference type="Proteomes" id="UP000008311">
    <property type="component" value="Unassembled WGS sequence"/>
</dbReference>
<gene>
    <name evidence="2" type="ORF">RCOM_1998770</name>
</gene>
<name>B9TP13_RICCO</name>
<proteinExistence type="predicted"/>
<protein>
    <submittedName>
        <fullName evidence="2">Uncharacterized protein</fullName>
    </submittedName>
</protein>
<organism evidence="2 3">
    <name type="scientific">Ricinus communis</name>
    <name type="common">Castor bean</name>
    <dbReference type="NCBI Taxonomy" id="3988"/>
    <lineage>
        <taxon>Eukaryota</taxon>
        <taxon>Viridiplantae</taxon>
        <taxon>Streptophyta</taxon>
        <taxon>Embryophyta</taxon>
        <taxon>Tracheophyta</taxon>
        <taxon>Spermatophyta</taxon>
        <taxon>Magnoliopsida</taxon>
        <taxon>eudicotyledons</taxon>
        <taxon>Gunneridae</taxon>
        <taxon>Pentapetalae</taxon>
        <taxon>rosids</taxon>
        <taxon>fabids</taxon>
        <taxon>Malpighiales</taxon>
        <taxon>Euphorbiaceae</taxon>
        <taxon>Acalyphoideae</taxon>
        <taxon>Acalypheae</taxon>
        <taxon>Ricinus</taxon>
    </lineage>
</organism>
<feature type="region of interest" description="Disordered" evidence="1">
    <location>
        <begin position="255"/>
        <end position="275"/>
    </location>
</feature>
<evidence type="ECO:0000256" key="1">
    <source>
        <dbReference type="SAM" id="MobiDB-lite"/>
    </source>
</evidence>
<dbReference type="EMBL" id="EQ994161">
    <property type="protein sequence ID" value="EEF22401.1"/>
    <property type="molecule type" value="Genomic_DNA"/>
</dbReference>
<feature type="non-terminal residue" evidence="2">
    <location>
        <position position="275"/>
    </location>
</feature>
<reference evidence="3" key="1">
    <citation type="journal article" date="2010" name="Nat. Biotechnol.">
        <title>Draft genome sequence of the oilseed species Ricinus communis.</title>
        <authorList>
            <person name="Chan A.P."/>
            <person name="Crabtree J."/>
            <person name="Zhao Q."/>
            <person name="Lorenzi H."/>
            <person name="Orvis J."/>
            <person name="Puiu D."/>
            <person name="Melake-Berhan A."/>
            <person name="Jones K.M."/>
            <person name="Redman J."/>
            <person name="Chen G."/>
            <person name="Cahoon E.B."/>
            <person name="Gedil M."/>
            <person name="Stanke M."/>
            <person name="Haas B.J."/>
            <person name="Wortman J.R."/>
            <person name="Fraser-Liggett C.M."/>
            <person name="Ravel J."/>
            <person name="Rabinowicz P.D."/>
        </authorList>
    </citation>
    <scope>NUCLEOTIDE SEQUENCE [LARGE SCALE GENOMIC DNA]</scope>
    <source>
        <strain evidence="3">cv. Hale</strain>
    </source>
</reference>
<evidence type="ECO:0000313" key="2">
    <source>
        <dbReference type="EMBL" id="EEF22401.1"/>
    </source>
</evidence>
<dbReference type="AlphaFoldDB" id="B9TP13"/>
<keyword evidence="3" id="KW-1185">Reference proteome</keyword>
<accession>B9TP13</accession>
<sequence length="275" mass="29559">MVVARADVQQVAAAAQVVRRRDGIRDARAVDVLDGAGQHFFLAVAGQHLQRVSAHVERVLPRELVLARVQLRDAGSRRAREAAKLVFRTRHLDAAAPVGQEAVVQEDGIAVDFLEIVRVEGRLAAVVLRVHAALQELRADLVALGQAQGDAGVDAVARIAVVIRVVARRAGTRGREAVRLFARAGQRVRHAVLAARRTVHAGVVLVRAVRAAARAGAERRRARALLREDLHDTADGIRAVQGAQGAVDDLDMVDGRQRDGVPRGRARRCGADAHA</sequence>
<dbReference type="InParanoid" id="B9TP13"/>